<evidence type="ECO:0000259" key="1">
    <source>
        <dbReference type="PROSITE" id="PS50987"/>
    </source>
</evidence>
<organism evidence="2 3">
    <name type="scientific">Paeniglutamicibacter sulfureus</name>
    <dbReference type="NCBI Taxonomy" id="43666"/>
    <lineage>
        <taxon>Bacteria</taxon>
        <taxon>Bacillati</taxon>
        <taxon>Actinomycetota</taxon>
        <taxon>Actinomycetes</taxon>
        <taxon>Micrococcales</taxon>
        <taxon>Micrococcaceae</taxon>
        <taxon>Paeniglutamicibacter</taxon>
    </lineage>
</organism>
<evidence type="ECO:0000313" key="3">
    <source>
        <dbReference type="Proteomes" id="UP001183817"/>
    </source>
</evidence>
<evidence type="ECO:0000313" key="2">
    <source>
        <dbReference type="EMBL" id="MDR7357115.1"/>
    </source>
</evidence>
<dbReference type="GO" id="GO:0003677">
    <property type="term" value="F:DNA binding"/>
    <property type="evidence" value="ECO:0007669"/>
    <property type="project" value="UniProtKB-KW"/>
</dbReference>
<keyword evidence="3" id="KW-1185">Reference proteome</keyword>
<protein>
    <submittedName>
        <fullName evidence="2">DNA-binding transcriptional ArsR family regulator</fullName>
    </submittedName>
</protein>
<dbReference type="Proteomes" id="UP001183817">
    <property type="component" value="Unassembled WGS sequence"/>
</dbReference>
<dbReference type="InterPro" id="IPR036388">
    <property type="entry name" value="WH-like_DNA-bd_sf"/>
</dbReference>
<dbReference type="Pfam" id="PF12840">
    <property type="entry name" value="HTH_20"/>
    <property type="match status" value="1"/>
</dbReference>
<reference evidence="2 3" key="1">
    <citation type="submission" date="2023-07" db="EMBL/GenBank/DDBJ databases">
        <title>Sequencing the genomes of 1000 actinobacteria strains.</title>
        <authorList>
            <person name="Klenk H.-P."/>
        </authorList>
    </citation>
    <scope>NUCLEOTIDE SEQUENCE [LARGE SCALE GENOMIC DNA]</scope>
    <source>
        <strain evidence="2 3">DSM 20167</strain>
    </source>
</reference>
<dbReference type="PROSITE" id="PS50987">
    <property type="entry name" value="HTH_ARSR_2"/>
    <property type="match status" value="1"/>
</dbReference>
<name>A0ABU2BES5_9MICC</name>
<keyword evidence="2" id="KW-0238">DNA-binding</keyword>
<dbReference type="InterPro" id="IPR036390">
    <property type="entry name" value="WH_DNA-bd_sf"/>
</dbReference>
<feature type="domain" description="HTH arsR-type" evidence="1">
    <location>
        <begin position="1"/>
        <end position="79"/>
    </location>
</feature>
<dbReference type="InterPro" id="IPR001845">
    <property type="entry name" value="HTH_ArsR_DNA-bd_dom"/>
</dbReference>
<accession>A0ABU2BES5</accession>
<sequence>MLVLLGEKASSASRLSEPLGISRQAAARHLGILLDAGLARRRRDGREIVFELVPGGWGPATDYIGGLQAGVGGMSAKASESG</sequence>
<dbReference type="InterPro" id="IPR011991">
    <property type="entry name" value="ArsR-like_HTH"/>
</dbReference>
<dbReference type="EMBL" id="JAVDYI010000001">
    <property type="protein sequence ID" value="MDR7357115.1"/>
    <property type="molecule type" value="Genomic_DNA"/>
</dbReference>
<dbReference type="CDD" id="cd00090">
    <property type="entry name" value="HTH_ARSR"/>
    <property type="match status" value="1"/>
</dbReference>
<dbReference type="SUPFAM" id="SSF46785">
    <property type="entry name" value="Winged helix' DNA-binding domain"/>
    <property type="match status" value="1"/>
</dbReference>
<gene>
    <name evidence="2" type="ORF">J2S64_000806</name>
</gene>
<proteinExistence type="predicted"/>
<dbReference type="Gene3D" id="1.10.10.10">
    <property type="entry name" value="Winged helix-like DNA-binding domain superfamily/Winged helix DNA-binding domain"/>
    <property type="match status" value="1"/>
</dbReference>
<comment type="caution">
    <text evidence="2">The sequence shown here is derived from an EMBL/GenBank/DDBJ whole genome shotgun (WGS) entry which is preliminary data.</text>
</comment>